<reference evidence="2 3" key="1">
    <citation type="journal article" date="2023" name="bioRxiv">
        <title>Conserved and derived expression patterns and positive selection on dental genes reveal complex evolutionary context of ever-growing rodent molars.</title>
        <authorList>
            <person name="Calamari Z.T."/>
            <person name="Song A."/>
            <person name="Cohen E."/>
            <person name="Akter M."/>
            <person name="Roy R.D."/>
            <person name="Hallikas O."/>
            <person name="Christensen M.M."/>
            <person name="Li P."/>
            <person name="Marangoni P."/>
            <person name="Jernvall J."/>
            <person name="Klein O.D."/>
        </authorList>
    </citation>
    <scope>NUCLEOTIDE SEQUENCE [LARGE SCALE GENOMIC DNA]</scope>
    <source>
        <strain evidence="2">V071</strain>
    </source>
</reference>
<evidence type="ECO:0000313" key="3">
    <source>
        <dbReference type="Proteomes" id="UP001488838"/>
    </source>
</evidence>
<keyword evidence="3" id="KW-1185">Reference proteome</keyword>
<dbReference type="AlphaFoldDB" id="A0AAW0JDM2"/>
<accession>A0AAW0JDM2</accession>
<feature type="non-terminal residue" evidence="2">
    <location>
        <position position="179"/>
    </location>
</feature>
<gene>
    <name evidence="2" type="ORF">U0070_020262</name>
</gene>
<feature type="non-terminal residue" evidence="2">
    <location>
        <position position="1"/>
    </location>
</feature>
<dbReference type="EMBL" id="JBBHLL010000044">
    <property type="protein sequence ID" value="KAK7824755.1"/>
    <property type="molecule type" value="Genomic_DNA"/>
</dbReference>
<name>A0AAW0JDM2_MYOGA</name>
<protein>
    <submittedName>
        <fullName evidence="2">Uncharacterized protein</fullName>
    </submittedName>
</protein>
<feature type="compositionally biased region" description="Low complexity" evidence="1">
    <location>
        <begin position="50"/>
        <end position="59"/>
    </location>
</feature>
<evidence type="ECO:0000313" key="2">
    <source>
        <dbReference type="EMBL" id="KAK7824755.1"/>
    </source>
</evidence>
<comment type="caution">
    <text evidence="2">The sequence shown here is derived from an EMBL/GenBank/DDBJ whole genome shotgun (WGS) entry which is preliminary data.</text>
</comment>
<evidence type="ECO:0000256" key="1">
    <source>
        <dbReference type="SAM" id="MobiDB-lite"/>
    </source>
</evidence>
<feature type="region of interest" description="Disordered" evidence="1">
    <location>
        <begin position="13"/>
        <end position="128"/>
    </location>
</feature>
<dbReference type="Proteomes" id="UP001488838">
    <property type="component" value="Unassembled WGS sequence"/>
</dbReference>
<feature type="compositionally biased region" description="Low complexity" evidence="1">
    <location>
        <begin position="91"/>
        <end position="104"/>
    </location>
</feature>
<proteinExistence type="predicted"/>
<organism evidence="2 3">
    <name type="scientific">Myodes glareolus</name>
    <name type="common">Bank vole</name>
    <name type="synonym">Clethrionomys glareolus</name>
    <dbReference type="NCBI Taxonomy" id="447135"/>
    <lineage>
        <taxon>Eukaryota</taxon>
        <taxon>Metazoa</taxon>
        <taxon>Chordata</taxon>
        <taxon>Craniata</taxon>
        <taxon>Vertebrata</taxon>
        <taxon>Euteleostomi</taxon>
        <taxon>Mammalia</taxon>
        <taxon>Eutheria</taxon>
        <taxon>Euarchontoglires</taxon>
        <taxon>Glires</taxon>
        <taxon>Rodentia</taxon>
        <taxon>Myomorpha</taxon>
        <taxon>Muroidea</taxon>
        <taxon>Cricetidae</taxon>
        <taxon>Arvicolinae</taxon>
        <taxon>Myodes</taxon>
    </lineage>
</organism>
<sequence length="179" mass="19661">GVKPRMLPVIGIRAPQGKTPLGTWGPPYRSYRLHTHPFPPPPRQPRARARTAGLGARARWASGCGGEGQSPRLARQPCGVSGGVRCERRPGAASRRPARPAVRAPSPPASAERRARHGHGEWDEPDPAWPVHRQLQRCKRCRPIEQEQGDTHSVCARQRQAHDGGEDLCVCVCVCQCLY</sequence>